<dbReference type="Proteomes" id="UP000189670">
    <property type="component" value="Unassembled WGS sequence"/>
</dbReference>
<organism evidence="1 2">
    <name type="scientific">Candidatus Magnetoglobus multicellularis str. Araruama</name>
    <dbReference type="NCBI Taxonomy" id="890399"/>
    <lineage>
        <taxon>Bacteria</taxon>
        <taxon>Pseudomonadati</taxon>
        <taxon>Thermodesulfobacteriota</taxon>
        <taxon>Desulfobacteria</taxon>
        <taxon>Desulfobacterales</taxon>
        <taxon>Desulfobacteraceae</taxon>
        <taxon>Candidatus Magnetoglobus</taxon>
    </lineage>
</organism>
<evidence type="ECO:0000313" key="1">
    <source>
        <dbReference type="EMBL" id="ETR66853.1"/>
    </source>
</evidence>
<evidence type="ECO:0000313" key="2">
    <source>
        <dbReference type="Proteomes" id="UP000189670"/>
    </source>
</evidence>
<dbReference type="AlphaFoldDB" id="A0A1V1NWB6"/>
<dbReference type="EMBL" id="ATBP01001708">
    <property type="protein sequence ID" value="ETR66853.1"/>
    <property type="molecule type" value="Genomic_DNA"/>
</dbReference>
<reference evidence="2" key="1">
    <citation type="submission" date="2012-11" db="EMBL/GenBank/DDBJ databases">
        <authorList>
            <person name="Lucero-Rivera Y.E."/>
            <person name="Tovar-Ramirez D."/>
        </authorList>
    </citation>
    <scope>NUCLEOTIDE SEQUENCE [LARGE SCALE GENOMIC DNA]</scope>
    <source>
        <strain evidence="2">Araruama</strain>
    </source>
</reference>
<comment type="caution">
    <text evidence="1">The sequence shown here is derived from an EMBL/GenBank/DDBJ whole genome shotgun (WGS) entry which is preliminary data.</text>
</comment>
<accession>A0A1V1NWB6</accession>
<sequence length="173" mass="19664">MIELARIHPASALPNESHQSFPIPLGNSEKKVVAFLYCPAKPVHDKGLRLLHPNYIATLNIKTGRLEMLRLLKQEELIPPDSDAEDVIGWYSIPKDMSSEIFSELRNKLYLQYDFLIPAYSGIDKIDNAKLKNAAINFLSLFDKVAEPSLMPYYQKIGNNFLSWVKNISNSTK</sequence>
<protein>
    <submittedName>
        <fullName evidence="1">Uncharacterized protein</fullName>
    </submittedName>
</protein>
<gene>
    <name evidence="1" type="ORF">OMM_05452</name>
</gene>
<proteinExistence type="predicted"/>
<name>A0A1V1NWB6_9BACT</name>